<keyword evidence="2" id="KW-1185">Reference proteome</keyword>
<accession>A0AAD7H9B4</accession>
<organism evidence="1 2">
    <name type="scientific">Mycena metata</name>
    <dbReference type="NCBI Taxonomy" id="1033252"/>
    <lineage>
        <taxon>Eukaryota</taxon>
        <taxon>Fungi</taxon>
        <taxon>Dikarya</taxon>
        <taxon>Basidiomycota</taxon>
        <taxon>Agaricomycotina</taxon>
        <taxon>Agaricomycetes</taxon>
        <taxon>Agaricomycetidae</taxon>
        <taxon>Agaricales</taxon>
        <taxon>Marasmiineae</taxon>
        <taxon>Mycenaceae</taxon>
        <taxon>Mycena</taxon>
    </lineage>
</organism>
<evidence type="ECO:0008006" key="3">
    <source>
        <dbReference type="Google" id="ProtNLM"/>
    </source>
</evidence>
<evidence type="ECO:0000313" key="2">
    <source>
        <dbReference type="Proteomes" id="UP001215598"/>
    </source>
</evidence>
<evidence type="ECO:0000313" key="1">
    <source>
        <dbReference type="EMBL" id="KAJ7715116.1"/>
    </source>
</evidence>
<dbReference type="EMBL" id="JARKIB010000314">
    <property type="protein sequence ID" value="KAJ7715116.1"/>
    <property type="molecule type" value="Genomic_DNA"/>
</dbReference>
<comment type="caution">
    <text evidence="1">The sequence shown here is derived from an EMBL/GenBank/DDBJ whole genome shotgun (WGS) entry which is preliminary data.</text>
</comment>
<proteinExistence type="predicted"/>
<dbReference type="SUPFAM" id="SSF52047">
    <property type="entry name" value="RNI-like"/>
    <property type="match status" value="1"/>
</dbReference>
<dbReference type="AlphaFoldDB" id="A0AAD7H9B4"/>
<name>A0AAD7H9B4_9AGAR</name>
<gene>
    <name evidence="1" type="ORF">B0H16DRAFT_1477638</name>
</gene>
<sequence>MGLGEIASLEFVSRWTFMTVARPKRCLQRAVLPREVWTLVLLECCRSSRARGFCAERDYLRSVWDEFDRFVAGTPIFWSEVRVDLFTGVESLLAAIASSKGIALHLIVDLRSDLAEWEIDTELDGDPHQVKLLQCLDVVRSVSFKWRTVCCQVDRELYLEVARDFLESSPAPMLTCLDIESTVVDLQPRVRVFKDTLPSLRQLRIVAFPFVWIRDATFGSLATLELRAISPLHFTSVSVFAALLEGLSVTLESLVLAGMGFSVHGLDQHAPFAMPLLENLEIVFGYGSPMQDNAVMTMLAGIDFPSLRSLKIENAGDEAVAHLATAVPFLRNVINLVVVGGLMGRTSIDCLLRAVPGLSSLDLRAAPYEFAEELAALPDVLPNVVALRFDALDTSSVLTYVLVRDALGLPPIERLYGVQEAVSPLTPSQIVAVEELSKIGGIFVDASLESSLHRSIVSGSART</sequence>
<dbReference type="InterPro" id="IPR032675">
    <property type="entry name" value="LRR_dom_sf"/>
</dbReference>
<protein>
    <recommendedName>
        <fullName evidence="3">F-box domain-containing protein</fullName>
    </recommendedName>
</protein>
<reference evidence="1" key="1">
    <citation type="submission" date="2023-03" db="EMBL/GenBank/DDBJ databases">
        <title>Massive genome expansion in bonnet fungi (Mycena s.s.) driven by repeated elements and novel gene families across ecological guilds.</title>
        <authorList>
            <consortium name="Lawrence Berkeley National Laboratory"/>
            <person name="Harder C.B."/>
            <person name="Miyauchi S."/>
            <person name="Viragh M."/>
            <person name="Kuo A."/>
            <person name="Thoen E."/>
            <person name="Andreopoulos B."/>
            <person name="Lu D."/>
            <person name="Skrede I."/>
            <person name="Drula E."/>
            <person name="Henrissat B."/>
            <person name="Morin E."/>
            <person name="Kohler A."/>
            <person name="Barry K."/>
            <person name="LaButti K."/>
            <person name="Morin E."/>
            <person name="Salamov A."/>
            <person name="Lipzen A."/>
            <person name="Mereny Z."/>
            <person name="Hegedus B."/>
            <person name="Baldrian P."/>
            <person name="Stursova M."/>
            <person name="Weitz H."/>
            <person name="Taylor A."/>
            <person name="Grigoriev I.V."/>
            <person name="Nagy L.G."/>
            <person name="Martin F."/>
            <person name="Kauserud H."/>
        </authorList>
    </citation>
    <scope>NUCLEOTIDE SEQUENCE</scope>
    <source>
        <strain evidence="1">CBHHK182m</strain>
    </source>
</reference>
<dbReference type="Gene3D" id="3.80.10.10">
    <property type="entry name" value="Ribonuclease Inhibitor"/>
    <property type="match status" value="1"/>
</dbReference>
<dbReference type="Proteomes" id="UP001215598">
    <property type="component" value="Unassembled WGS sequence"/>
</dbReference>